<keyword evidence="5 8" id="KW-1133">Transmembrane helix</keyword>
<dbReference type="InterPro" id="IPR020846">
    <property type="entry name" value="MFS_dom"/>
</dbReference>
<keyword evidence="2" id="KW-0813">Transport</keyword>
<proteinExistence type="predicted"/>
<evidence type="ECO:0000256" key="5">
    <source>
        <dbReference type="ARBA" id="ARBA00022989"/>
    </source>
</evidence>
<accession>A0A9Y2MVE2</accession>
<evidence type="ECO:0000256" key="7">
    <source>
        <dbReference type="SAM" id="MobiDB-lite"/>
    </source>
</evidence>
<protein>
    <submittedName>
        <fullName evidence="10">MFS transporter</fullName>
    </submittedName>
</protein>
<feature type="transmembrane region" description="Helical" evidence="8">
    <location>
        <begin position="278"/>
        <end position="296"/>
    </location>
</feature>
<keyword evidence="6 8" id="KW-0472">Membrane</keyword>
<evidence type="ECO:0000256" key="2">
    <source>
        <dbReference type="ARBA" id="ARBA00022448"/>
    </source>
</evidence>
<feature type="transmembrane region" description="Helical" evidence="8">
    <location>
        <begin position="43"/>
        <end position="68"/>
    </location>
</feature>
<dbReference type="AlphaFoldDB" id="A0A9Y2MVE2"/>
<feature type="transmembrane region" description="Helical" evidence="8">
    <location>
        <begin position="166"/>
        <end position="187"/>
    </location>
</feature>
<evidence type="ECO:0000256" key="4">
    <source>
        <dbReference type="ARBA" id="ARBA00022692"/>
    </source>
</evidence>
<reference evidence="10 11" key="1">
    <citation type="submission" date="2023-06" db="EMBL/GenBank/DDBJ databases">
        <authorList>
            <person name="Oyuntsetseg B."/>
            <person name="Kim S.B."/>
        </authorList>
    </citation>
    <scope>NUCLEOTIDE SEQUENCE [LARGE SCALE GENOMIC DNA]</scope>
    <source>
        <strain evidence="10 11">2-15</strain>
    </source>
</reference>
<sequence>MVAVRDTAPPRASSPWLAAWPVTAVFVLSNAPTPLYVLWQHQLGFSAGTLTVIFAAYIAGLLAALLVAGRASDRIGRKPVILPGLVLALVGCVLFATAGSVEVLALARLLTGVAVGITVSAGMAAVVDVGGPERARTATLAASTAMVFGAGLGPLLAGALSETLPAPTVSIFVLAAVLLLAAAVVAARLPLSRPSGDAGGGWVRVPAVPRAHHKHVALGIAVFAPGITSTSFVLSLGPALLADVLGTASRLLAGVTAFVMFGTATAVQFAAKRLGIRAVLLAGAISALACMVSLLAAVHAGWIAAIVVTAIFAGAAQGLGQLGGLTMISTHIAAHRRAEANALLNFGGYIPAALLPVATGYLSDSLGLATGTTIFAVVLSLAALAAGALVWRRTSTTRTDSPVESVRRRRRRSPVREGPAPQQVQRSL</sequence>
<dbReference type="PANTHER" id="PTHR23517">
    <property type="entry name" value="RESISTANCE PROTEIN MDTM, PUTATIVE-RELATED-RELATED"/>
    <property type="match status" value="1"/>
</dbReference>
<dbReference type="InterPro" id="IPR005829">
    <property type="entry name" value="Sugar_transporter_CS"/>
</dbReference>
<dbReference type="Gene3D" id="1.20.1250.20">
    <property type="entry name" value="MFS general substrate transporter like domains"/>
    <property type="match status" value="1"/>
</dbReference>
<keyword evidence="11" id="KW-1185">Reference proteome</keyword>
<evidence type="ECO:0000256" key="1">
    <source>
        <dbReference type="ARBA" id="ARBA00004651"/>
    </source>
</evidence>
<feature type="transmembrane region" description="Helical" evidence="8">
    <location>
        <begin position="12"/>
        <end position="31"/>
    </location>
</feature>
<dbReference type="GO" id="GO:0005886">
    <property type="term" value="C:plasma membrane"/>
    <property type="evidence" value="ECO:0007669"/>
    <property type="project" value="UniProtKB-SubCell"/>
</dbReference>
<feature type="transmembrane region" description="Helical" evidence="8">
    <location>
        <begin position="368"/>
        <end position="391"/>
    </location>
</feature>
<dbReference type="PROSITE" id="PS50850">
    <property type="entry name" value="MFS"/>
    <property type="match status" value="1"/>
</dbReference>
<dbReference type="InterPro" id="IPR011701">
    <property type="entry name" value="MFS"/>
</dbReference>
<gene>
    <name evidence="10" type="ORF">QRX50_34980</name>
</gene>
<dbReference type="PANTHER" id="PTHR23517:SF13">
    <property type="entry name" value="MAJOR FACILITATOR SUPERFAMILY MFS_1"/>
    <property type="match status" value="1"/>
</dbReference>
<feature type="transmembrane region" description="Helical" evidence="8">
    <location>
        <begin position="105"/>
        <end position="127"/>
    </location>
</feature>
<evidence type="ECO:0000313" key="10">
    <source>
        <dbReference type="EMBL" id="WIX76632.1"/>
    </source>
</evidence>
<feature type="transmembrane region" description="Helical" evidence="8">
    <location>
        <begin position="216"/>
        <end position="239"/>
    </location>
</feature>
<dbReference type="GO" id="GO:0022857">
    <property type="term" value="F:transmembrane transporter activity"/>
    <property type="evidence" value="ECO:0007669"/>
    <property type="project" value="InterPro"/>
</dbReference>
<keyword evidence="3" id="KW-1003">Cell membrane</keyword>
<evidence type="ECO:0000256" key="8">
    <source>
        <dbReference type="SAM" id="Phobius"/>
    </source>
</evidence>
<dbReference type="KEGG" id="acab:QRX50_34980"/>
<name>A0A9Y2MVE2_9PSEU</name>
<dbReference type="SUPFAM" id="SSF103473">
    <property type="entry name" value="MFS general substrate transporter"/>
    <property type="match status" value="1"/>
</dbReference>
<feature type="transmembrane region" description="Helical" evidence="8">
    <location>
        <begin position="251"/>
        <end position="271"/>
    </location>
</feature>
<feature type="transmembrane region" description="Helical" evidence="8">
    <location>
        <begin position="302"/>
        <end position="322"/>
    </location>
</feature>
<evidence type="ECO:0000256" key="6">
    <source>
        <dbReference type="ARBA" id="ARBA00023136"/>
    </source>
</evidence>
<feature type="transmembrane region" description="Helical" evidence="8">
    <location>
        <begin position="80"/>
        <end position="99"/>
    </location>
</feature>
<comment type="subcellular location">
    <subcellularLocation>
        <location evidence="1">Cell membrane</location>
        <topology evidence="1">Multi-pass membrane protein</topology>
    </subcellularLocation>
</comment>
<feature type="transmembrane region" description="Helical" evidence="8">
    <location>
        <begin position="139"/>
        <end position="160"/>
    </location>
</feature>
<feature type="region of interest" description="Disordered" evidence="7">
    <location>
        <begin position="399"/>
        <end position="428"/>
    </location>
</feature>
<evidence type="ECO:0000256" key="3">
    <source>
        <dbReference type="ARBA" id="ARBA00022475"/>
    </source>
</evidence>
<dbReference type="Proteomes" id="UP001236014">
    <property type="component" value="Chromosome"/>
</dbReference>
<organism evidence="10 11">
    <name type="scientific">Amycolatopsis carbonis</name>
    <dbReference type="NCBI Taxonomy" id="715471"/>
    <lineage>
        <taxon>Bacteria</taxon>
        <taxon>Bacillati</taxon>
        <taxon>Actinomycetota</taxon>
        <taxon>Actinomycetes</taxon>
        <taxon>Pseudonocardiales</taxon>
        <taxon>Pseudonocardiaceae</taxon>
        <taxon>Amycolatopsis</taxon>
    </lineage>
</organism>
<dbReference type="Pfam" id="PF07690">
    <property type="entry name" value="MFS_1"/>
    <property type="match status" value="1"/>
</dbReference>
<dbReference type="RefSeq" id="WP_285967380.1">
    <property type="nucleotide sequence ID" value="NZ_CP127294.1"/>
</dbReference>
<feature type="transmembrane region" description="Helical" evidence="8">
    <location>
        <begin position="343"/>
        <end position="362"/>
    </location>
</feature>
<dbReference type="InterPro" id="IPR050171">
    <property type="entry name" value="MFS_Transporters"/>
</dbReference>
<dbReference type="InterPro" id="IPR036259">
    <property type="entry name" value="MFS_trans_sf"/>
</dbReference>
<keyword evidence="4 8" id="KW-0812">Transmembrane</keyword>
<feature type="domain" description="Major facilitator superfamily (MFS) profile" evidence="9">
    <location>
        <begin position="1"/>
        <end position="394"/>
    </location>
</feature>
<dbReference type="PROSITE" id="PS00216">
    <property type="entry name" value="SUGAR_TRANSPORT_1"/>
    <property type="match status" value="1"/>
</dbReference>
<evidence type="ECO:0000259" key="9">
    <source>
        <dbReference type="PROSITE" id="PS50850"/>
    </source>
</evidence>
<dbReference type="EMBL" id="CP127294">
    <property type="protein sequence ID" value="WIX76632.1"/>
    <property type="molecule type" value="Genomic_DNA"/>
</dbReference>
<evidence type="ECO:0000313" key="11">
    <source>
        <dbReference type="Proteomes" id="UP001236014"/>
    </source>
</evidence>